<feature type="transmembrane region" description="Helical" evidence="14">
    <location>
        <begin position="134"/>
        <end position="154"/>
    </location>
</feature>
<evidence type="ECO:0000256" key="4">
    <source>
        <dbReference type="ARBA" id="ARBA00022475"/>
    </source>
</evidence>
<comment type="caution">
    <text evidence="16">The sequence shown here is derived from an EMBL/GenBank/DDBJ whole genome shotgun (WGS) entry which is preliminary data.</text>
</comment>
<keyword evidence="10" id="KW-0067">ATP-binding</keyword>
<dbReference type="GO" id="GO:0071555">
    <property type="term" value="P:cell wall organization"/>
    <property type="evidence" value="ECO:0007669"/>
    <property type="project" value="InterPro"/>
</dbReference>
<gene>
    <name evidence="16" type="primary">ypdA</name>
    <name evidence="16" type="ORF">MOHU_13980</name>
</gene>
<dbReference type="AlphaFoldDB" id="A0A2T0ARM2"/>
<evidence type="ECO:0000256" key="5">
    <source>
        <dbReference type="ARBA" id="ARBA00022553"/>
    </source>
</evidence>
<evidence type="ECO:0000259" key="15">
    <source>
        <dbReference type="PROSITE" id="PS50109"/>
    </source>
</evidence>
<dbReference type="PROSITE" id="PS50109">
    <property type="entry name" value="HIS_KIN"/>
    <property type="match status" value="1"/>
</dbReference>
<evidence type="ECO:0000256" key="2">
    <source>
        <dbReference type="ARBA" id="ARBA00004651"/>
    </source>
</evidence>
<dbReference type="Proteomes" id="UP000238415">
    <property type="component" value="Unassembled WGS sequence"/>
</dbReference>
<dbReference type="Pfam" id="PF06580">
    <property type="entry name" value="His_kinase"/>
    <property type="match status" value="1"/>
</dbReference>
<dbReference type="RefSeq" id="WP_106005367.1">
    <property type="nucleotide sequence ID" value="NZ_CP136418.1"/>
</dbReference>
<keyword evidence="6 16" id="KW-0808">Transferase</keyword>
<evidence type="ECO:0000256" key="13">
    <source>
        <dbReference type="ARBA" id="ARBA00023136"/>
    </source>
</evidence>
<dbReference type="GO" id="GO:0000155">
    <property type="term" value="F:phosphorelay sensor kinase activity"/>
    <property type="evidence" value="ECO:0007669"/>
    <property type="project" value="InterPro"/>
</dbReference>
<dbReference type="InterPro" id="IPR003594">
    <property type="entry name" value="HATPase_dom"/>
</dbReference>
<dbReference type="InterPro" id="IPR010559">
    <property type="entry name" value="Sig_transdc_His_kin_internal"/>
</dbReference>
<evidence type="ECO:0000313" key="16">
    <source>
        <dbReference type="EMBL" id="PRR72469.1"/>
    </source>
</evidence>
<dbReference type="SMART" id="SM00065">
    <property type="entry name" value="GAF"/>
    <property type="match status" value="1"/>
</dbReference>
<keyword evidence="8" id="KW-0547">Nucleotide-binding</keyword>
<evidence type="ECO:0000256" key="6">
    <source>
        <dbReference type="ARBA" id="ARBA00022679"/>
    </source>
</evidence>
<dbReference type="OrthoDB" id="9809348at2"/>
<feature type="transmembrane region" description="Helical" evidence="14">
    <location>
        <begin position="98"/>
        <end position="122"/>
    </location>
</feature>
<dbReference type="SMART" id="SM00387">
    <property type="entry name" value="HATPase_c"/>
    <property type="match status" value="1"/>
</dbReference>
<evidence type="ECO:0000256" key="9">
    <source>
        <dbReference type="ARBA" id="ARBA00022777"/>
    </source>
</evidence>
<dbReference type="Gene3D" id="3.30.565.10">
    <property type="entry name" value="Histidine kinase-like ATPase, C-terminal domain"/>
    <property type="match status" value="1"/>
</dbReference>
<evidence type="ECO:0000256" key="1">
    <source>
        <dbReference type="ARBA" id="ARBA00000085"/>
    </source>
</evidence>
<dbReference type="SUPFAM" id="SSF55781">
    <property type="entry name" value="GAF domain-like"/>
    <property type="match status" value="1"/>
</dbReference>
<dbReference type="Pfam" id="PF07694">
    <property type="entry name" value="5TM-5TMR_LYT"/>
    <property type="match status" value="1"/>
</dbReference>
<evidence type="ECO:0000313" key="17">
    <source>
        <dbReference type="Proteomes" id="UP000238415"/>
    </source>
</evidence>
<dbReference type="GO" id="GO:0005524">
    <property type="term" value="F:ATP binding"/>
    <property type="evidence" value="ECO:0007669"/>
    <property type="project" value="UniProtKB-KW"/>
</dbReference>
<evidence type="ECO:0000256" key="14">
    <source>
        <dbReference type="SAM" id="Phobius"/>
    </source>
</evidence>
<keyword evidence="7 14" id="KW-0812">Transmembrane</keyword>
<dbReference type="PANTHER" id="PTHR34220">
    <property type="entry name" value="SENSOR HISTIDINE KINASE YPDA"/>
    <property type="match status" value="1"/>
</dbReference>
<feature type="transmembrane region" description="Helical" evidence="14">
    <location>
        <begin position="166"/>
        <end position="186"/>
    </location>
</feature>
<dbReference type="SUPFAM" id="SSF55874">
    <property type="entry name" value="ATPase domain of HSP90 chaperone/DNA topoisomerase II/histidine kinase"/>
    <property type="match status" value="1"/>
</dbReference>
<evidence type="ECO:0000256" key="12">
    <source>
        <dbReference type="ARBA" id="ARBA00023012"/>
    </source>
</evidence>
<feature type="transmembrane region" description="Helical" evidence="14">
    <location>
        <begin position="6"/>
        <end position="22"/>
    </location>
</feature>
<keyword evidence="9 16" id="KW-0418">Kinase</keyword>
<evidence type="ECO:0000256" key="7">
    <source>
        <dbReference type="ARBA" id="ARBA00022692"/>
    </source>
</evidence>
<keyword evidence="4" id="KW-1003">Cell membrane</keyword>
<dbReference type="InterPro" id="IPR003018">
    <property type="entry name" value="GAF"/>
</dbReference>
<sequence>MPLFISLVERMSVVITLAFVLTRSRIFRKLLQEQATPYQKTLLIILFGLLGIFGSYTGIPVQDALANSRVMAPMVGGLFGGPLVGLFSGLIAGGHRYFLGGFTALACGVSTTVEGLLGGLIARIYPRRPLPWTVAFTAGFIAEGLQMLIILAMARPFTAAWSLVKIIAWPMMLVNATGIALAVIIIQNVLREEELAGAVQAQKALKIANKTLPYLRVGLNNVSARQTAMIIREITGFEAVAITAGDEILAHIGAGDDHHRPGQKVLTNATLQALATGKIQVAQAATEIGCHHRQCPLKAAVVVPLHSRGKVIGTLKLYHTRANAVGPLDLELAAGLGHLFSTQLELAEIDRQEQLVARAEIRALQSQINPHFLFNALNTIMSVCRLDPDKARQLLGYLGDFFRRNLQHPDRPITLATEIEHVRSYLAIEKARFGPRLEVTIEVDPNAANYLLPPFTLQPLVENAVKHGLLPRREGGRITITAREVGGQAHITVSDNGVGINLDKVNRLLTGEADKGNNVGLVNVNERLRLLYGPEAGLRLSSNPEGGTRVEFFLPRPGRVDVKEVVNCAV</sequence>
<dbReference type="Pfam" id="PF01590">
    <property type="entry name" value="GAF"/>
    <property type="match status" value="1"/>
</dbReference>
<dbReference type="PANTHER" id="PTHR34220:SF7">
    <property type="entry name" value="SENSOR HISTIDINE KINASE YPDA"/>
    <property type="match status" value="1"/>
</dbReference>
<dbReference type="EMBL" id="PVXM01000028">
    <property type="protein sequence ID" value="PRR72469.1"/>
    <property type="molecule type" value="Genomic_DNA"/>
</dbReference>
<evidence type="ECO:0000256" key="11">
    <source>
        <dbReference type="ARBA" id="ARBA00022989"/>
    </source>
</evidence>
<accession>A0A2T0ARM2</accession>
<dbReference type="Pfam" id="PF02518">
    <property type="entry name" value="HATPase_c"/>
    <property type="match status" value="1"/>
</dbReference>
<dbReference type="InterPro" id="IPR005467">
    <property type="entry name" value="His_kinase_dom"/>
</dbReference>
<dbReference type="InterPro" id="IPR011620">
    <property type="entry name" value="Sig_transdc_His_kinase_LytS_TM"/>
</dbReference>
<dbReference type="EC" id="2.7.13.3" evidence="3"/>
<evidence type="ECO:0000256" key="8">
    <source>
        <dbReference type="ARBA" id="ARBA00022741"/>
    </source>
</evidence>
<organism evidence="16 17">
    <name type="scientific">Neomoorella humiferrea</name>
    <dbReference type="NCBI Taxonomy" id="676965"/>
    <lineage>
        <taxon>Bacteria</taxon>
        <taxon>Bacillati</taxon>
        <taxon>Bacillota</taxon>
        <taxon>Clostridia</taxon>
        <taxon>Neomoorellales</taxon>
        <taxon>Neomoorellaceae</taxon>
        <taxon>Neomoorella</taxon>
    </lineage>
</organism>
<keyword evidence="13 14" id="KW-0472">Membrane</keyword>
<reference evidence="16 17" key="1">
    <citation type="submission" date="2018-03" db="EMBL/GenBank/DDBJ databases">
        <title>Genome sequence of Moorella humiferrea DSM 23265.</title>
        <authorList>
            <person name="Poehlein A."/>
            <person name="Daniel R."/>
        </authorList>
    </citation>
    <scope>NUCLEOTIDE SEQUENCE [LARGE SCALE GENOMIC DNA]</scope>
    <source>
        <strain evidence="16 17">DSM 23265</strain>
    </source>
</reference>
<keyword evidence="5" id="KW-0597">Phosphoprotein</keyword>
<dbReference type="GO" id="GO:0005886">
    <property type="term" value="C:plasma membrane"/>
    <property type="evidence" value="ECO:0007669"/>
    <property type="project" value="UniProtKB-SubCell"/>
</dbReference>
<protein>
    <recommendedName>
        <fullName evidence="3">histidine kinase</fullName>
        <ecNumber evidence="3">2.7.13.3</ecNumber>
    </recommendedName>
</protein>
<name>A0A2T0ARM2_9FIRM</name>
<feature type="domain" description="Histidine kinase" evidence="15">
    <location>
        <begin position="457"/>
        <end position="558"/>
    </location>
</feature>
<dbReference type="InterPro" id="IPR050640">
    <property type="entry name" value="Bact_2-comp_sensor_kinase"/>
</dbReference>
<feature type="transmembrane region" description="Helical" evidence="14">
    <location>
        <begin position="71"/>
        <end position="91"/>
    </location>
</feature>
<proteinExistence type="predicted"/>
<dbReference type="InterPro" id="IPR029016">
    <property type="entry name" value="GAF-like_dom_sf"/>
</dbReference>
<evidence type="ECO:0000256" key="10">
    <source>
        <dbReference type="ARBA" id="ARBA00022840"/>
    </source>
</evidence>
<evidence type="ECO:0000256" key="3">
    <source>
        <dbReference type="ARBA" id="ARBA00012438"/>
    </source>
</evidence>
<feature type="transmembrane region" description="Helical" evidence="14">
    <location>
        <begin position="42"/>
        <end position="59"/>
    </location>
</feature>
<dbReference type="InterPro" id="IPR036890">
    <property type="entry name" value="HATPase_C_sf"/>
</dbReference>
<dbReference type="Gene3D" id="3.30.450.40">
    <property type="match status" value="1"/>
</dbReference>
<keyword evidence="12" id="KW-0902">Two-component regulatory system</keyword>
<comment type="catalytic activity">
    <reaction evidence="1">
        <text>ATP + protein L-histidine = ADP + protein N-phospho-L-histidine.</text>
        <dbReference type="EC" id="2.7.13.3"/>
    </reaction>
</comment>
<comment type="subcellular location">
    <subcellularLocation>
        <location evidence="2">Cell membrane</location>
        <topology evidence="2">Multi-pass membrane protein</topology>
    </subcellularLocation>
</comment>
<keyword evidence="17" id="KW-1185">Reference proteome</keyword>
<keyword evidence="11 14" id="KW-1133">Transmembrane helix</keyword>